<dbReference type="UniPathway" id="UPA00094"/>
<reference evidence="4 6" key="2">
    <citation type="submission" date="2020-08" db="EMBL/GenBank/DDBJ databases">
        <title>Sequencing the genomes of 1000 actinobacteria strains.</title>
        <authorList>
            <person name="Klenk H.-P."/>
        </authorList>
    </citation>
    <scope>NUCLEOTIDE SEQUENCE [LARGE SCALE GENOMIC DNA]</scope>
    <source>
        <strain evidence="4 6">DSM 21065</strain>
    </source>
</reference>
<dbReference type="InterPro" id="IPR011053">
    <property type="entry name" value="Single_hybrid_motif"/>
</dbReference>
<evidence type="ECO:0000256" key="1">
    <source>
        <dbReference type="RuleBase" id="RU364072"/>
    </source>
</evidence>
<protein>
    <recommendedName>
        <fullName evidence="1">Biotin carboxyl carrier protein of acetyl-CoA carboxylase</fullName>
    </recommendedName>
</protein>
<comment type="caution">
    <text evidence="3">The sequence shown here is derived from an EMBL/GenBank/DDBJ whole genome shotgun (WGS) entry which is preliminary data.</text>
</comment>
<dbReference type="GO" id="GO:0006633">
    <property type="term" value="P:fatty acid biosynthetic process"/>
    <property type="evidence" value="ECO:0007669"/>
    <property type="project" value="UniProtKB-UniPathway"/>
</dbReference>
<dbReference type="InterPro" id="IPR000089">
    <property type="entry name" value="Biotin_lipoyl"/>
</dbReference>
<evidence type="ECO:0000313" key="6">
    <source>
        <dbReference type="Proteomes" id="UP000561726"/>
    </source>
</evidence>
<dbReference type="NCBIfam" id="NF005457">
    <property type="entry name" value="PRK07051.1"/>
    <property type="match status" value="1"/>
</dbReference>
<evidence type="ECO:0000259" key="2">
    <source>
        <dbReference type="Pfam" id="PF00364"/>
    </source>
</evidence>
<gene>
    <name evidence="4" type="ORF">BJ997_002247</name>
    <name evidence="3" type="ORF">GY21_07365</name>
</gene>
<dbReference type="EMBL" id="JPXF01000023">
    <property type="protein sequence ID" value="KGJ77585.1"/>
    <property type="molecule type" value="Genomic_DNA"/>
</dbReference>
<keyword evidence="1" id="KW-0276">Fatty acid metabolism</keyword>
<dbReference type="OrthoDB" id="9811735at2"/>
<dbReference type="Pfam" id="PF00364">
    <property type="entry name" value="Biotin_lipoyl"/>
    <property type="match status" value="1"/>
</dbReference>
<accession>A0A099JHP0</accession>
<keyword evidence="1" id="KW-0444">Lipid biosynthesis</keyword>
<dbReference type="SUPFAM" id="SSF51230">
    <property type="entry name" value="Single hybrid motif"/>
    <property type="match status" value="1"/>
</dbReference>
<evidence type="ECO:0000313" key="4">
    <source>
        <dbReference type="EMBL" id="MBB5641699.1"/>
    </source>
</evidence>
<dbReference type="Proteomes" id="UP000561726">
    <property type="component" value="Unassembled WGS sequence"/>
</dbReference>
<dbReference type="InterPro" id="IPR001249">
    <property type="entry name" value="AcCoA_biotinCC"/>
</dbReference>
<feature type="domain" description="Lipoyl-binding" evidence="2">
    <location>
        <begin position="3"/>
        <end position="76"/>
    </location>
</feature>
<dbReference type="PRINTS" id="PR01071">
    <property type="entry name" value="ACOABIOTINCC"/>
</dbReference>
<dbReference type="Gene3D" id="2.40.50.100">
    <property type="match status" value="1"/>
</dbReference>
<proteinExistence type="predicted"/>
<dbReference type="CDD" id="cd06850">
    <property type="entry name" value="biotinyl_domain"/>
    <property type="match status" value="1"/>
</dbReference>
<reference evidence="3 5" key="1">
    <citation type="submission" date="2014-08" db="EMBL/GenBank/DDBJ databases">
        <authorList>
            <person name="Sisinthy S."/>
        </authorList>
    </citation>
    <scope>NUCLEOTIDE SEQUENCE [LARGE SCALE GENOMIC DNA]</scope>
    <source>
        <strain evidence="3 5">RuG17</strain>
    </source>
</reference>
<name>A0A099JHP0_9MICO</name>
<sequence length="79" mass="8256">MADILSPLPGIFYRSPSPDKPAFAVPGDIITVGQTLGMVEIMKQFSEVRSDVAGTLVSFSVDDTGTVDPGDVIATITEA</sequence>
<keyword evidence="1" id="KW-0443">Lipid metabolism</keyword>
<dbReference type="RefSeq" id="WP_035836082.1">
    <property type="nucleotide sequence ID" value="NZ_JACHBQ010000001.1"/>
</dbReference>
<dbReference type="EMBL" id="JACHBQ010000001">
    <property type="protein sequence ID" value="MBB5641699.1"/>
    <property type="molecule type" value="Genomic_DNA"/>
</dbReference>
<organism evidence="3 5">
    <name type="scientific">Cryobacterium roopkundense</name>
    <dbReference type="NCBI Taxonomy" id="1001240"/>
    <lineage>
        <taxon>Bacteria</taxon>
        <taxon>Bacillati</taxon>
        <taxon>Actinomycetota</taxon>
        <taxon>Actinomycetes</taxon>
        <taxon>Micrococcales</taxon>
        <taxon>Microbacteriaceae</taxon>
        <taxon>Cryobacterium</taxon>
    </lineage>
</organism>
<comment type="function">
    <text evidence="1">This protein is a component of the acetyl coenzyme A carboxylase complex; first, biotin carboxylase catalyzes the carboxylation of the carrier protein and then the transcarboxylase transfers the carboxyl group to form malonyl-CoA.</text>
</comment>
<keyword evidence="1" id="KW-0275">Fatty acid biosynthesis</keyword>
<dbReference type="eggNOG" id="COG0511">
    <property type="taxonomic scope" value="Bacteria"/>
</dbReference>
<keyword evidence="1" id="KW-0092">Biotin</keyword>
<dbReference type="GO" id="GO:0003989">
    <property type="term" value="F:acetyl-CoA carboxylase activity"/>
    <property type="evidence" value="ECO:0007669"/>
    <property type="project" value="InterPro"/>
</dbReference>
<dbReference type="Proteomes" id="UP000029864">
    <property type="component" value="Unassembled WGS sequence"/>
</dbReference>
<dbReference type="STRING" id="1001240.GY21_07365"/>
<evidence type="ECO:0000313" key="3">
    <source>
        <dbReference type="EMBL" id="KGJ77585.1"/>
    </source>
</evidence>
<dbReference type="AlphaFoldDB" id="A0A099JHP0"/>
<comment type="pathway">
    <text evidence="1">Lipid metabolism; fatty acid biosynthesis.</text>
</comment>
<evidence type="ECO:0000313" key="5">
    <source>
        <dbReference type="Proteomes" id="UP000029864"/>
    </source>
</evidence>
<keyword evidence="5" id="KW-1185">Reference proteome</keyword>
<dbReference type="GO" id="GO:0009317">
    <property type="term" value="C:acetyl-CoA carboxylase complex"/>
    <property type="evidence" value="ECO:0007669"/>
    <property type="project" value="InterPro"/>
</dbReference>